<dbReference type="AlphaFoldDB" id="A0A0D2Q056"/>
<name>A0A0D2Q056_HYPSF</name>
<accession>A0A0D2Q056</accession>
<keyword evidence="3" id="KW-1185">Reference proteome</keyword>
<keyword evidence="1" id="KW-0732">Signal</keyword>
<dbReference type="OrthoDB" id="5588482at2759"/>
<dbReference type="EMBL" id="KN817534">
    <property type="protein sequence ID" value="KJA24960.1"/>
    <property type="molecule type" value="Genomic_DNA"/>
</dbReference>
<gene>
    <name evidence="2" type="ORF">HYPSUDRAFT_65260</name>
</gene>
<reference evidence="3" key="1">
    <citation type="submission" date="2014-04" db="EMBL/GenBank/DDBJ databases">
        <title>Evolutionary Origins and Diversification of the Mycorrhizal Mutualists.</title>
        <authorList>
            <consortium name="DOE Joint Genome Institute"/>
            <consortium name="Mycorrhizal Genomics Consortium"/>
            <person name="Kohler A."/>
            <person name="Kuo A."/>
            <person name="Nagy L.G."/>
            <person name="Floudas D."/>
            <person name="Copeland A."/>
            <person name="Barry K.W."/>
            <person name="Cichocki N."/>
            <person name="Veneault-Fourrey C."/>
            <person name="LaButti K."/>
            <person name="Lindquist E.A."/>
            <person name="Lipzen A."/>
            <person name="Lundell T."/>
            <person name="Morin E."/>
            <person name="Murat C."/>
            <person name="Riley R."/>
            <person name="Ohm R."/>
            <person name="Sun H."/>
            <person name="Tunlid A."/>
            <person name="Henrissat B."/>
            <person name="Grigoriev I.V."/>
            <person name="Hibbett D.S."/>
            <person name="Martin F."/>
        </authorList>
    </citation>
    <scope>NUCLEOTIDE SEQUENCE [LARGE SCALE GENOMIC DNA]</scope>
    <source>
        <strain evidence="3">FD-334 SS-4</strain>
    </source>
</reference>
<sequence>MFKTFALASLLSTVAYAQSSASTYATASANATASATSSATPVATANPLIPTGLSTGCSTFLTGLNSDSNFTTCLNTLTSATSAFAPGSNSTASSAAVSSALTGLCSSTVDTACPESNIRTQLTNFFTACSAELTTSNVTDVVKIYDVLYSFLPMRTAACAKADDGSWCVNAPTTTSREVSEDVAGDGSSLSVSSLLALLYTDNSALKRRDSVSAIVPNTTTYHDTYLPFIFFKPTLDATTLCTSCARQVLTAYIDFESNIPYAPGLSSSQILSSQSDLYNAVESKCGSTFLTGAVQAAGGLGSSSVFGSAAVPAANSESKMIIAAAMGALTLAISFSF</sequence>
<protein>
    <submittedName>
        <fullName evidence="2">Uncharacterized protein</fullName>
    </submittedName>
</protein>
<evidence type="ECO:0000256" key="1">
    <source>
        <dbReference type="SAM" id="SignalP"/>
    </source>
</evidence>
<dbReference type="OMA" id="TTCTRNI"/>
<organism evidence="2 3">
    <name type="scientific">Hypholoma sublateritium (strain FD-334 SS-4)</name>
    <dbReference type="NCBI Taxonomy" id="945553"/>
    <lineage>
        <taxon>Eukaryota</taxon>
        <taxon>Fungi</taxon>
        <taxon>Dikarya</taxon>
        <taxon>Basidiomycota</taxon>
        <taxon>Agaricomycotina</taxon>
        <taxon>Agaricomycetes</taxon>
        <taxon>Agaricomycetidae</taxon>
        <taxon>Agaricales</taxon>
        <taxon>Agaricineae</taxon>
        <taxon>Strophariaceae</taxon>
        <taxon>Hypholoma</taxon>
    </lineage>
</organism>
<feature type="signal peptide" evidence="1">
    <location>
        <begin position="1"/>
        <end position="17"/>
    </location>
</feature>
<evidence type="ECO:0000313" key="2">
    <source>
        <dbReference type="EMBL" id="KJA24960.1"/>
    </source>
</evidence>
<evidence type="ECO:0000313" key="3">
    <source>
        <dbReference type="Proteomes" id="UP000054270"/>
    </source>
</evidence>
<feature type="chain" id="PRO_5002249898" evidence="1">
    <location>
        <begin position="18"/>
        <end position="338"/>
    </location>
</feature>
<dbReference type="Proteomes" id="UP000054270">
    <property type="component" value="Unassembled WGS sequence"/>
</dbReference>
<proteinExistence type="predicted"/>